<proteinExistence type="predicted"/>
<name>A0A8S5QSD1_9CAUD</name>
<evidence type="ECO:0000313" key="1">
    <source>
        <dbReference type="EMBL" id="DAE21737.1"/>
    </source>
</evidence>
<accession>A0A8S5QSD1</accession>
<organism evidence="1">
    <name type="scientific">Podoviridae sp. ctaUh10</name>
    <dbReference type="NCBI Taxonomy" id="2826563"/>
    <lineage>
        <taxon>Viruses</taxon>
        <taxon>Duplodnaviria</taxon>
        <taxon>Heunggongvirae</taxon>
        <taxon>Uroviricota</taxon>
        <taxon>Caudoviricetes</taxon>
    </lineage>
</organism>
<reference evidence="1" key="1">
    <citation type="journal article" date="2021" name="Proc. Natl. Acad. Sci. U.S.A.">
        <title>A Catalog of Tens of Thousands of Viruses from Human Metagenomes Reveals Hidden Associations with Chronic Diseases.</title>
        <authorList>
            <person name="Tisza M.J."/>
            <person name="Buck C.B."/>
        </authorList>
    </citation>
    <scope>NUCLEOTIDE SEQUENCE</scope>
    <source>
        <strain evidence="1">CtaUh10</strain>
    </source>
</reference>
<dbReference type="EMBL" id="BK015716">
    <property type="protein sequence ID" value="DAE21737.1"/>
    <property type="molecule type" value="Genomic_DNA"/>
</dbReference>
<protein>
    <submittedName>
        <fullName evidence="1">Uncharacterized protein</fullName>
    </submittedName>
</protein>
<sequence length="117" mass="12449">MTQKTTNYNLEKYDATDAPNLQGQYNRSMDILDTTLKTQSDRIDNIPTPEALPEGLKAFTTALGLSASNAGALGTALNHFLNRVPATGGGQYTVKNLTDTKVTAEGLPFVSTTPSGK</sequence>